<proteinExistence type="predicted"/>
<evidence type="ECO:0000259" key="6">
    <source>
        <dbReference type="Pfam" id="PF12698"/>
    </source>
</evidence>
<dbReference type="InterPro" id="IPR013525">
    <property type="entry name" value="ABC2_TM"/>
</dbReference>
<protein>
    <submittedName>
        <fullName evidence="7">ABC-2 family transporter protein</fullName>
    </submittedName>
</protein>
<dbReference type="GO" id="GO:0140359">
    <property type="term" value="F:ABC-type transporter activity"/>
    <property type="evidence" value="ECO:0007669"/>
    <property type="project" value="InterPro"/>
</dbReference>
<keyword evidence="3 5" id="KW-1133">Transmembrane helix</keyword>
<organism evidence="7 8">
    <name type="scientific">Acholeplasma hippikon</name>
    <dbReference type="NCBI Taxonomy" id="264636"/>
    <lineage>
        <taxon>Bacteria</taxon>
        <taxon>Bacillati</taxon>
        <taxon>Mycoplasmatota</taxon>
        <taxon>Mollicutes</taxon>
        <taxon>Acholeplasmatales</taxon>
        <taxon>Acholeplasmataceae</taxon>
        <taxon>Acholeplasma</taxon>
    </lineage>
</organism>
<dbReference type="KEGG" id="ahk:NCTC10172_00657"/>
<evidence type="ECO:0000256" key="4">
    <source>
        <dbReference type="ARBA" id="ARBA00023136"/>
    </source>
</evidence>
<feature type="transmembrane region" description="Helical" evidence="5">
    <location>
        <begin position="246"/>
        <end position="278"/>
    </location>
</feature>
<name>A0A449BJM8_9MOLU</name>
<sequence length="474" mass="52376">MKKLKFLVKYGVKKRLVSKAFLIANAVIAVIMIGIMLVPSIMGSVGSQLTKIDDEIVIVNHSTYDEGDKDFTAYIKNYISSYIGAYMMVDNVTYIESDLVPPLDYYTQKHTEDGLVYLYRELIEPSLDPNDVNNYVIKAKVYDTKMNSVLKTALEASLKELNRIKYMLDNNVDNALIIDLVPEYVENPASGGGISELLVGLAPIAVIPLFILITFAVQGIGMEIIDEKSTKAIEIIIASVKPTTHYVAKIASIIIFQIIQMAMILTYALIGLGLNAFVNGVSGGSETWSALLGDIAPMIVPVVSLVFICAILGATLYAILGAFIGSISLNQEDYQQTQTPLMLLMTAGYLGSMLAGLSQSGLLLSIFTYIPFFAPLSIPITYLMGYISLFEAIVGIVVLIASVFVLGLLIAPLYKASILSYDQSKLFKRMKNAYKNAKALEANKRMYEENNLDEWIRFKKLFRNINWSNLKVGF</sequence>
<feature type="domain" description="ABC-2 type transporter transmembrane" evidence="6">
    <location>
        <begin position="20"/>
        <end position="410"/>
    </location>
</feature>
<dbReference type="AlphaFoldDB" id="A0A449BJM8"/>
<evidence type="ECO:0000256" key="1">
    <source>
        <dbReference type="ARBA" id="ARBA00004141"/>
    </source>
</evidence>
<comment type="subcellular location">
    <subcellularLocation>
        <location evidence="1">Membrane</location>
        <topology evidence="1">Multi-pass membrane protein</topology>
    </subcellularLocation>
</comment>
<dbReference type="Proteomes" id="UP000290909">
    <property type="component" value="Chromosome"/>
</dbReference>
<feature type="transmembrane region" description="Helical" evidence="5">
    <location>
        <begin position="298"/>
        <end position="329"/>
    </location>
</feature>
<evidence type="ECO:0000313" key="7">
    <source>
        <dbReference type="EMBL" id="VEU82638.1"/>
    </source>
</evidence>
<gene>
    <name evidence="7" type="primary">yhaP</name>
    <name evidence="7" type="ORF">NCTC10172_00657</name>
</gene>
<keyword evidence="8" id="KW-1185">Reference proteome</keyword>
<keyword evidence="4 5" id="KW-0472">Membrane</keyword>
<keyword evidence="2 5" id="KW-0812">Transmembrane</keyword>
<dbReference type="GO" id="GO:0016020">
    <property type="term" value="C:membrane"/>
    <property type="evidence" value="ECO:0007669"/>
    <property type="project" value="UniProtKB-SubCell"/>
</dbReference>
<evidence type="ECO:0000256" key="3">
    <source>
        <dbReference type="ARBA" id="ARBA00022989"/>
    </source>
</evidence>
<feature type="transmembrane region" description="Helical" evidence="5">
    <location>
        <begin position="341"/>
        <end position="372"/>
    </location>
</feature>
<reference evidence="7 8" key="1">
    <citation type="submission" date="2019-01" db="EMBL/GenBank/DDBJ databases">
        <authorList>
            <consortium name="Pathogen Informatics"/>
        </authorList>
    </citation>
    <scope>NUCLEOTIDE SEQUENCE [LARGE SCALE GENOMIC DNA]</scope>
    <source>
        <strain evidence="7 8">NCTC10172</strain>
    </source>
</reference>
<feature type="transmembrane region" description="Helical" evidence="5">
    <location>
        <begin position="197"/>
        <end position="225"/>
    </location>
</feature>
<dbReference type="Pfam" id="PF12698">
    <property type="entry name" value="ABC2_membrane_3"/>
    <property type="match status" value="1"/>
</dbReference>
<dbReference type="EMBL" id="LR215050">
    <property type="protein sequence ID" value="VEU82638.1"/>
    <property type="molecule type" value="Genomic_DNA"/>
</dbReference>
<evidence type="ECO:0000313" key="8">
    <source>
        <dbReference type="Proteomes" id="UP000290909"/>
    </source>
</evidence>
<feature type="transmembrane region" description="Helical" evidence="5">
    <location>
        <begin position="392"/>
        <end position="414"/>
    </location>
</feature>
<feature type="transmembrane region" description="Helical" evidence="5">
    <location>
        <begin position="21"/>
        <end position="42"/>
    </location>
</feature>
<evidence type="ECO:0000256" key="5">
    <source>
        <dbReference type="SAM" id="Phobius"/>
    </source>
</evidence>
<evidence type="ECO:0000256" key="2">
    <source>
        <dbReference type="ARBA" id="ARBA00022692"/>
    </source>
</evidence>
<dbReference type="STRING" id="1408416.GCA_000702765_00828"/>
<accession>A0A449BJM8</accession>